<accession>A0A512JPN3</accession>
<keyword evidence="3 13" id="KW-0813">Transport</keyword>
<keyword evidence="7 13" id="KW-0812">Transmembrane</keyword>
<dbReference type="HAMAP" id="MF_01522">
    <property type="entry name" value="Kup"/>
    <property type="match status" value="1"/>
</dbReference>
<evidence type="ECO:0000259" key="15">
    <source>
        <dbReference type="Pfam" id="PF22776"/>
    </source>
</evidence>
<keyword evidence="10 13" id="KW-1133">Transmembrane helix</keyword>
<name>A0A512JPN3_9HYPH</name>
<evidence type="ECO:0000313" key="17">
    <source>
        <dbReference type="Proteomes" id="UP000321750"/>
    </source>
</evidence>
<dbReference type="Pfam" id="PF02705">
    <property type="entry name" value="K_trans"/>
    <property type="match status" value="1"/>
</dbReference>
<evidence type="ECO:0000256" key="6">
    <source>
        <dbReference type="ARBA" id="ARBA00022538"/>
    </source>
</evidence>
<feature type="transmembrane region" description="Helical" evidence="13">
    <location>
        <begin position="36"/>
        <end position="53"/>
    </location>
</feature>
<dbReference type="EMBL" id="BJZV01000025">
    <property type="protein sequence ID" value="GEP11911.1"/>
    <property type="molecule type" value="Genomic_DNA"/>
</dbReference>
<evidence type="ECO:0000256" key="13">
    <source>
        <dbReference type="HAMAP-Rule" id="MF_01522"/>
    </source>
</evidence>
<feature type="transmembrane region" description="Helical" evidence="13">
    <location>
        <begin position="370"/>
        <end position="391"/>
    </location>
</feature>
<keyword evidence="8 13" id="KW-0769">Symport</keyword>
<comment type="caution">
    <text evidence="16">The sequence shown here is derived from an EMBL/GenBank/DDBJ whole genome shotgun (WGS) entry which is preliminary data.</text>
</comment>
<dbReference type="InterPro" id="IPR023051">
    <property type="entry name" value="Kup"/>
</dbReference>
<keyword evidence="6 13" id="KW-0633">Potassium transport</keyword>
<evidence type="ECO:0000256" key="4">
    <source>
        <dbReference type="ARBA" id="ARBA00022475"/>
    </source>
</evidence>
<dbReference type="Pfam" id="PF22776">
    <property type="entry name" value="K_trans_C"/>
    <property type="match status" value="1"/>
</dbReference>
<evidence type="ECO:0000256" key="5">
    <source>
        <dbReference type="ARBA" id="ARBA00022519"/>
    </source>
</evidence>
<keyword evidence="4 13" id="KW-1003">Cell membrane</keyword>
<feature type="transmembrane region" description="Helical" evidence="13">
    <location>
        <begin position="201"/>
        <end position="226"/>
    </location>
</feature>
<comment type="catalytic activity">
    <reaction evidence="13">
        <text>K(+)(in) + H(+)(in) = K(+)(out) + H(+)(out)</text>
        <dbReference type="Rhea" id="RHEA:28490"/>
        <dbReference type="ChEBI" id="CHEBI:15378"/>
        <dbReference type="ChEBI" id="CHEBI:29103"/>
    </reaction>
</comment>
<feature type="transmembrane region" description="Helical" evidence="13">
    <location>
        <begin position="73"/>
        <end position="94"/>
    </location>
</feature>
<feature type="domain" description="K+ potassium transporter integral membrane" evidence="14">
    <location>
        <begin position="42"/>
        <end position="495"/>
    </location>
</feature>
<reference evidence="16 17" key="1">
    <citation type="submission" date="2019-07" db="EMBL/GenBank/DDBJ databases">
        <title>Whole genome shotgun sequence of Methylobacterium gnaphalii NBRC 107716.</title>
        <authorList>
            <person name="Hosoyama A."/>
            <person name="Uohara A."/>
            <person name="Ohji S."/>
            <person name="Ichikawa N."/>
        </authorList>
    </citation>
    <scope>NUCLEOTIDE SEQUENCE [LARGE SCALE GENOMIC DNA]</scope>
    <source>
        <strain evidence="16 17">NBRC 107716</strain>
    </source>
</reference>
<evidence type="ECO:0000256" key="3">
    <source>
        <dbReference type="ARBA" id="ARBA00022448"/>
    </source>
</evidence>
<feature type="transmembrane region" description="Helical" evidence="13">
    <location>
        <begin position="320"/>
        <end position="344"/>
    </location>
</feature>
<feature type="transmembrane region" description="Helical" evidence="13">
    <location>
        <begin position="133"/>
        <end position="158"/>
    </location>
</feature>
<feature type="transmembrane region" description="Helical" evidence="13">
    <location>
        <begin position="170"/>
        <end position="189"/>
    </location>
</feature>
<comment type="similarity">
    <text evidence="2 13">Belongs to the HAK/KUP transporter (TC 2.A.72) family.</text>
</comment>
<dbReference type="PANTHER" id="PTHR30540:SF79">
    <property type="entry name" value="LOW AFFINITY POTASSIUM TRANSPORT SYSTEM PROTEIN KUP"/>
    <property type="match status" value="1"/>
</dbReference>
<keyword evidence="17" id="KW-1185">Reference proteome</keyword>
<feature type="domain" description="K+ potassium transporter C-terminal" evidence="15">
    <location>
        <begin position="506"/>
        <end position="668"/>
    </location>
</feature>
<evidence type="ECO:0000256" key="12">
    <source>
        <dbReference type="ARBA" id="ARBA00023136"/>
    </source>
</evidence>
<sequence length="668" mass="70692">MDESGARDRSRPLSQAAAPIVDTPPVARKPGAVRRAAGPAVMLGALGVVYGDIGTSPLYAFKEAVRAATAGGAPVPLAATGAISLILWALILIVSLKYAVLILRADNRGEGGIVAMLALLGARHAAAGTRQGLLLVVGLIGAALLYGDGAITPAISVLSAIEGLKVDAPALGRFVVPITLVILLGVFYVQRKGVARIGQVFGPVMLIWFVVLALMGVGGIVHAPQILLAINPLKAVEFIAHAGWHVSFAMMGAAFLAVTGGEAMYADLGHFGASAIRKAWFCLVLPALVIHYFGQGALLIVEPDAIENPFYRLAPDWAHYPLLALATLAAVIASQAVISGVFSLTQQAIQLGFMPPLRVVHTARDERGQIYVPAVNWLLALATITAVLIFGSSDALAGAYGIAVSALMAITTLLAALVALKWGYNPIAVFALNGTFLVIDLVFLAANSVKLFEGGWFPLVLAFTVAFLMLTWLTGNRLLEEQRKSLREPVESFLAKLASDPPVTLPGTAAFLATSTEGIPLALSRLVDRSRCLHERILLITVIYEEEPVIDVSERATVTLVASGIRKAISHHTCGMERVVLRYGFMQTASIPEGLKCAVASGLLPPEFIEDLTYFVGHEAVIPSSTHPGMAGWREGVFAFMKRNAERTGAHFGLPTRQVVEVGTEIEI</sequence>
<keyword evidence="9 13" id="KW-0630">Potassium</keyword>
<evidence type="ECO:0000256" key="7">
    <source>
        <dbReference type="ARBA" id="ARBA00022692"/>
    </source>
</evidence>
<dbReference type="GO" id="GO:0015079">
    <property type="term" value="F:potassium ion transmembrane transporter activity"/>
    <property type="evidence" value="ECO:0007669"/>
    <property type="project" value="UniProtKB-UniRule"/>
</dbReference>
<keyword evidence="5" id="KW-0997">Cell inner membrane</keyword>
<evidence type="ECO:0000256" key="8">
    <source>
        <dbReference type="ARBA" id="ARBA00022847"/>
    </source>
</evidence>
<feature type="transmembrane region" description="Helical" evidence="13">
    <location>
        <begin position="397"/>
        <end position="420"/>
    </location>
</feature>
<dbReference type="OrthoDB" id="9805577at2"/>
<keyword evidence="11 13" id="KW-0406">Ion transport</keyword>
<gene>
    <name evidence="16" type="primary">kup3</name>
    <name evidence="13" type="synonym">kup</name>
    <name evidence="16" type="ORF">MGN01_37560</name>
</gene>
<dbReference type="PANTHER" id="PTHR30540">
    <property type="entry name" value="OSMOTIC STRESS POTASSIUM TRANSPORTER"/>
    <property type="match status" value="1"/>
</dbReference>
<dbReference type="GO" id="GO:0005886">
    <property type="term" value="C:plasma membrane"/>
    <property type="evidence" value="ECO:0007669"/>
    <property type="project" value="UniProtKB-SubCell"/>
</dbReference>
<feature type="transmembrane region" description="Helical" evidence="13">
    <location>
        <begin position="238"/>
        <end position="258"/>
    </location>
</feature>
<dbReference type="GO" id="GO:0015293">
    <property type="term" value="F:symporter activity"/>
    <property type="evidence" value="ECO:0007669"/>
    <property type="project" value="UniProtKB-UniRule"/>
</dbReference>
<comment type="function">
    <text evidence="13">Transport of potassium into the cell. Likely operates as a K(+):H(+) symporter.</text>
</comment>
<evidence type="ECO:0000256" key="1">
    <source>
        <dbReference type="ARBA" id="ARBA00004141"/>
    </source>
</evidence>
<dbReference type="Proteomes" id="UP000321750">
    <property type="component" value="Unassembled WGS sequence"/>
</dbReference>
<evidence type="ECO:0000256" key="10">
    <source>
        <dbReference type="ARBA" id="ARBA00022989"/>
    </source>
</evidence>
<dbReference type="InterPro" id="IPR003855">
    <property type="entry name" value="K+_transporter"/>
</dbReference>
<feature type="transmembrane region" description="Helical" evidence="13">
    <location>
        <begin position="427"/>
        <end position="449"/>
    </location>
</feature>
<proteinExistence type="inferred from homology"/>
<comment type="subcellular location">
    <subcellularLocation>
        <location evidence="13">Cell membrane</location>
        <topology evidence="13">Multi-pass membrane protein</topology>
    </subcellularLocation>
    <subcellularLocation>
        <location evidence="1">Membrane</location>
        <topology evidence="1">Multi-pass membrane protein</topology>
    </subcellularLocation>
</comment>
<organism evidence="16 17">
    <name type="scientific">Methylobacterium gnaphalii</name>
    <dbReference type="NCBI Taxonomy" id="1010610"/>
    <lineage>
        <taxon>Bacteria</taxon>
        <taxon>Pseudomonadati</taxon>
        <taxon>Pseudomonadota</taxon>
        <taxon>Alphaproteobacteria</taxon>
        <taxon>Hyphomicrobiales</taxon>
        <taxon>Methylobacteriaceae</taxon>
        <taxon>Methylobacterium</taxon>
    </lineage>
</organism>
<protein>
    <recommendedName>
        <fullName evidence="13">Probable potassium transport system protein Kup</fullName>
    </recommendedName>
</protein>
<evidence type="ECO:0000259" key="14">
    <source>
        <dbReference type="Pfam" id="PF02705"/>
    </source>
</evidence>
<evidence type="ECO:0000313" key="16">
    <source>
        <dbReference type="EMBL" id="GEP11911.1"/>
    </source>
</evidence>
<feature type="transmembrane region" description="Helical" evidence="13">
    <location>
        <begin position="455"/>
        <end position="475"/>
    </location>
</feature>
<dbReference type="InterPro" id="IPR053951">
    <property type="entry name" value="K_trans_N"/>
</dbReference>
<dbReference type="InterPro" id="IPR053952">
    <property type="entry name" value="K_trans_C"/>
</dbReference>
<evidence type="ECO:0000256" key="11">
    <source>
        <dbReference type="ARBA" id="ARBA00023065"/>
    </source>
</evidence>
<evidence type="ECO:0000256" key="9">
    <source>
        <dbReference type="ARBA" id="ARBA00022958"/>
    </source>
</evidence>
<keyword evidence="12 13" id="KW-0472">Membrane</keyword>
<evidence type="ECO:0000256" key="2">
    <source>
        <dbReference type="ARBA" id="ARBA00007019"/>
    </source>
</evidence>
<dbReference type="AlphaFoldDB" id="A0A512JPN3"/>
<feature type="transmembrane region" description="Helical" evidence="13">
    <location>
        <begin position="279"/>
        <end position="300"/>
    </location>
</feature>